<evidence type="ECO:0000256" key="15">
    <source>
        <dbReference type="PIRNR" id="PIRNR006769"/>
    </source>
</evidence>
<keyword evidence="7 15" id="KW-0479">Metal-binding</keyword>
<feature type="binding site" evidence="17">
    <location>
        <position position="204"/>
    </location>
    <ligand>
        <name>substrate</name>
    </ligand>
</feature>
<dbReference type="AlphaFoldDB" id="A0A9D1L733"/>
<dbReference type="Pfam" id="PF00383">
    <property type="entry name" value="dCMP_cyt_deam_1"/>
    <property type="match status" value="1"/>
</dbReference>
<dbReference type="FunFam" id="3.40.140.10:FF:000025">
    <property type="entry name" value="Riboflavin biosynthesis protein RibD"/>
    <property type="match status" value="1"/>
</dbReference>
<gene>
    <name evidence="20" type="primary">ribD</name>
    <name evidence="20" type="ORF">IAC50_03960</name>
</gene>
<dbReference type="InterPro" id="IPR024072">
    <property type="entry name" value="DHFR-like_dom_sf"/>
</dbReference>
<protein>
    <recommendedName>
        <fullName evidence="15">Riboflavin biosynthesis protein RibD</fullName>
    </recommendedName>
    <domain>
        <recommendedName>
            <fullName evidence="15">Diaminohydroxyphosphoribosylaminopyrimidine deaminase</fullName>
            <shortName evidence="15">DRAP deaminase</shortName>
            <ecNumber evidence="15">3.5.4.26</ecNumber>
        </recommendedName>
        <alternativeName>
            <fullName evidence="15">Riboflavin-specific deaminase</fullName>
        </alternativeName>
    </domain>
    <domain>
        <recommendedName>
            <fullName evidence="15">5-amino-6-(5-phosphoribosylamino)uracil reductase</fullName>
            <ecNumber evidence="15">1.1.1.193</ecNumber>
        </recommendedName>
        <alternativeName>
            <fullName evidence="15">HTP reductase</fullName>
        </alternativeName>
    </domain>
</protein>
<dbReference type="PROSITE" id="PS51747">
    <property type="entry name" value="CYT_DCMP_DEAMINASES_2"/>
    <property type="match status" value="1"/>
</dbReference>
<dbReference type="PROSITE" id="PS00903">
    <property type="entry name" value="CYT_DCMP_DEAMINASES_1"/>
    <property type="match status" value="1"/>
</dbReference>
<dbReference type="NCBIfam" id="TIGR00326">
    <property type="entry name" value="eubact_ribD"/>
    <property type="match status" value="1"/>
</dbReference>
<dbReference type="InterPro" id="IPR002734">
    <property type="entry name" value="RibDG_C"/>
</dbReference>
<dbReference type="PANTHER" id="PTHR38011:SF7">
    <property type="entry name" value="2,5-DIAMINO-6-RIBOSYLAMINO-4(3H)-PYRIMIDINONE 5'-PHOSPHATE REDUCTASE"/>
    <property type="match status" value="1"/>
</dbReference>
<dbReference type="InterPro" id="IPR011549">
    <property type="entry name" value="RibD_C"/>
</dbReference>
<organism evidence="20 21">
    <name type="scientific">Candidatus Allocopromorpha excrementigallinarum</name>
    <dbReference type="NCBI Taxonomy" id="2840742"/>
    <lineage>
        <taxon>Bacteria</taxon>
        <taxon>Bacillati</taxon>
        <taxon>Bacillota</taxon>
        <taxon>Clostridia</taxon>
        <taxon>Eubacteriales</taxon>
        <taxon>Eubacteriaceae</taxon>
        <taxon>Eubacteriaceae incertae sedis</taxon>
        <taxon>Candidatus Allocopromorpha</taxon>
    </lineage>
</organism>
<keyword evidence="12" id="KW-0511">Multifunctional enzyme</keyword>
<evidence type="ECO:0000256" key="5">
    <source>
        <dbReference type="ARBA" id="ARBA00007417"/>
    </source>
</evidence>
<evidence type="ECO:0000256" key="4">
    <source>
        <dbReference type="ARBA" id="ARBA00005259"/>
    </source>
</evidence>
<keyword evidence="11 15" id="KW-0560">Oxidoreductase</keyword>
<dbReference type="InterPro" id="IPR050765">
    <property type="entry name" value="Riboflavin_Biosynth_HTPR"/>
</dbReference>
<evidence type="ECO:0000256" key="7">
    <source>
        <dbReference type="ARBA" id="ARBA00022723"/>
    </source>
</evidence>
<comment type="catalytic activity">
    <reaction evidence="14 15">
        <text>2,5-diamino-6-hydroxy-4-(5-phosphoribosylamino)-pyrimidine + H2O + H(+) = 5-amino-6-(5-phospho-D-ribosylamino)uracil + NH4(+)</text>
        <dbReference type="Rhea" id="RHEA:21868"/>
        <dbReference type="ChEBI" id="CHEBI:15377"/>
        <dbReference type="ChEBI" id="CHEBI:15378"/>
        <dbReference type="ChEBI" id="CHEBI:28938"/>
        <dbReference type="ChEBI" id="CHEBI:58453"/>
        <dbReference type="ChEBI" id="CHEBI:58614"/>
        <dbReference type="EC" id="3.5.4.26"/>
    </reaction>
</comment>
<comment type="caution">
    <text evidence="20">The sequence shown here is derived from an EMBL/GenBank/DDBJ whole genome shotgun (WGS) entry which is preliminary data.</text>
</comment>
<dbReference type="GO" id="GO:0008703">
    <property type="term" value="F:5-amino-6-(5-phosphoribosylamino)uracil reductase activity"/>
    <property type="evidence" value="ECO:0007669"/>
    <property type="project" value="UniProtKB-EC"/>
</dbReference>
<feature type="binding site" evidence="17">
    <location>
        <begin position="294"/>
        <end position="300"/>
    </location>
    <ligand>
        <name>NADP(+)</name>
        <dbReference type="ChEBI" id="CHEBI:58349"/>
    </ligand>
</feature>
<dbReference type="EMBL" id="DVMP01000077">
    <property type="protein sequence ID" value="HIU25628.1"/>
    <property type="molecule type" value="Genomic_DNA"/>
</dbReference>
<feature type="binding site" evidence="18">
    <location>
        <position position="50"/>
    </location>
    <ligand>
        <name>Zn(2+)</name>
        <dbReference type="ChEBI" id="CHEBI:29105"/>
        <note>catalytic</note>
    </ligand>
</feature>
<keyword evidence="9 15" id="KW-0862">Zinc</keyword>
<evidence type="ECO:0000313" key="21">
    <source>
        <dbReference type="Proteomes" id="UP000824090"/>
    </source>
</evidence>
<comment type="pathway">
    <text evidence="3 15">Cofactor biosynthesis; riboflavin biosynthesis; 5-amino-6-(D-ribitylamino)uracil from GTP: step 3/4.</text>
</comment>
<evidence type="ECO:0000256" key="16">
    <source>
        <dbReference type="PIRSR" id="PIRSR006769-1"/>
    </source>
</evidence>
<reference evidence="20" key="2">
    <citation type="journal article" date="2021" name="PeerJ">
        <title>Extensive microbial diversity within the chicken gut microbiome revealed by metagenomics and culture.</title>
        <authorList>
            <person name="Gilroy R."/>
            <person name="Ravi A."/>
            <person name="Getino M."/>
            <person name="Pursley I."/>
            <person name="Horton D.L."/>
            <person name="Alikhan N.F."/>
            <person name="Baker D."/>
            <person name="Gharbi K."/>
            <person name="Hall N."/>
            <person name="Watson M."/>
            <person name="Adriaenssens E.M."/>
            <person name="Foster-Nyarko E."/>
            <person name="Jarju S."/>
            <person name="Secka A."/>
            <person name="Antonio M."/>
            <person name="Oren A."/>
            <person name="Chaudhuri R.R."/>
            <person name="La Ragione R."/>
            <person name="Hildebrand F."/>
            <person name="Pallen M.J."/>
        </authorList>
    </citation>
    <scope>NUCLEOTIDE SEQUENCE</scope>
    <source>
        <strain evidence="20">ChiHcec3-6078</strain>
    </source>
</reference>
<dbReference type="GO" id="GO:0050661">
    <property type="term" value="F:NADP binding"/>
    <property type="evidence" value="ECO:0007669"/>
    <property type="project" value="InterPro"/>
</dbReference>
<comment type="cofactor">
    <cofactor evidence="15 18">
        <name>Zn(2+)</name>
        <dbReference type="ChEBI" id="CHEBI:29105"/>
    </cofactor>
    <text evidence="15 18">Binds 1 zinc ion.</text>
</comment>
<comment type="similarity">
    <text evidence="5 15">In the C-terminal section; belongs to the HTP reductase family.</text>
</comment>
<feature type="domain" description="CMP/dCMP-type deaminase" evidence="19">
    <location>
        <begin position="1"/>
        <end position="123"/>
    </location>
</feature>
<dbReference type="SUPFAM" id="SSF53927">
    <property type="entry name" value="Cytidine deaminase-like"/>
    <property type="match status" value="1"/>
</dbReference>
<dbReference type="Pfam" id="PF01872">
    <property type="entry name" value="RibD_C"/>
    <property type="match status" value="1"/>
</dbReference>
<dbReference type="InterPro" id="IPR004794">
    <property type="entry name" value="Eubact_RibD"/>
</dbReference>
<dbReference type="SUPFAM" id="SSF53597">
    <property type="entry name" value="Dihydrofolate reductase-like"/>
    <property type="match status" value="1"/>
</dbReference>
<evidence type="ECO:0000256" key="3">
    <source>
        <dbReference type="ARBA" id="ARBA00004910"/>
    </source>
</evidence>
<feature type="binding site" evidence="18">
    <location>
        <position position="75"/>
    </location>
    <ligand>
        <name>Zn(2+)</name>
        <dbReference type="ChEBI" id="CHEBI:29105"/>
        <note>catalytic</note>
    </ligand>
</feature>
<feature type="binding site" evidence="18">
    <location>
        <position position="84"/>
    </location>
    <ligand>
        <name>Zn(2+)</name>
        <dbReference type="ChEBI" id="CHEBI:29105"/>
        <note>catalytic</note>
    </ligand>
</feature>
<evidence type="ECO:0000256" key="6">
    <source>
        <dbReference type="ARBA" id="ARBA00022619"/>
    </source>
</evidence>
<dbReference type="NCBIfam" id="TIGR00227">
    <property type="entry name" value="ribD_Cterm"/>
    <property type="match status" value="1"/>
</dbReference>
<comment type="catalytic activity">
    <reaction evidence="13 15">
        <text>5-amino-6-(5-phospho-D-ribitylamino)uracil + NADP(+) = 5-amino-6-(5-phospho-D-ribosylamino)uracil + NADPH + H(+)</text>
        <dbReference type="Rhea" id="RHEA:17845"/>
        <dbReference type="ChEBI" id="CHEBI:15378"/>
        <dbReference type="ChEBI" id="CHEBI:57783"/>
        <dbReference type="ChEBI" id="CHEBI:58349"/>
        <dbReference type="ChEBI" id="CHEBI:58421"/>
        <dbReference type="ChEBI" id="CHEBI:58453"/>
        <dbReference type="EC" id="1.1.1.193"/>
    </reaction>
</comment>
<dbReference type="CDD" id="cd01284">
    <property type="entry name" value="Riboflavin_deaminase-reductase"/>
    <property type="match status" value="1"/>
</dbReference>
<evidence type="ECO:0000256" key="9">
    <source>
        <dbReference type="ARBA" id="ARBA00022833"/>
    </source>
</evidence>
<evidence type="ECO:0000256" key="2">
    <source>
        <dbReference type="ARBA" id="ARBA00004882"/>
    </source>
</evidence>
<name>A0A9D1L733_9FIRM</name>
<evidence type="ECO:0000256" key="13">
    <source>
        <dbReference type="ARBA" id="ARBA00049861"/>
    </source>
</evidence>
<dbReference type="Gene3D" id="3.40.140.10">
    <property type="entry name" value="Cytidine Deaminase, domain 2"/>
    <property type="match status" value="1"/>
</dbReference>
<feature type="binding site" evidence="17">
    <location>
        <position position="292"/>
    </location>
    <ligand>
        <name>substrate</name>
    </ligand>
</feature>
<evidence type="ECO:0000256" key="18">
    <source>
        <dbReference type="PIRSR" id="PIRSR006769-3"/>
    </source>
</evidence>
<feature type="binding site" evidence="17">
    <location>
        <position position="221"/>
    </location>
    <ligand>
        <name>NADP(+)</name>
        <dbReference type="ChEBI" id="CHEBI:58349"/>
    </ligand>
</feature>
<feature type="binding site" evidence="17">
    <location>
        <position position="170"/>
    </location>
    <ligand>
        <name>NADP(+)</name>
        <dbReference type="ChEBI" id="CHEBI:58349"/>
    </ligand>
</feature>
<dbReference type="InterPro" id="IPR002125">
    <property type="entry name" value="CMP_dCMP_dom"/>
</dbReference>
<evidence type="ECO:0000256" key="11">
    <source>
        <dbReference type="ARBA" id="ARBA00023002"/>
    </source>
</evidence>
<comment type="pathway">
    <text evidence="2 15">Cofactor biosynthesis; riboflavin biosynthesis; 5-amino-6-(D-ribitylamino)uracil from GTP: step 2/4.</text>
</comment>
<dbReference type="GO" id="GO:0008270">
    <property type="term" value="F:zinc ion binding"/>
    <property type="evidence" value="ECO:0007669"/>
    <property type="project" value="InterPro"/>
</dbReference>
<feature type="binding site" evidence="17">
    <location>
        <position position="184"/>
    </location>
    <ligand>
        <name>substrate</name>
    </ligand>
</feature>
<dbReference type="PIRSF" id="PIRSF006769">
    <property type="entry name" value="RibD"/>
    <property type="match status" value="1"/>
</dbReference>
<dbReference type="Proteomes" id="UP000824090">
    <property type="component" value="Unassembled WGS sequence"/>
</dbReference>
<accession>A0A9D1L733</accession>
<sequence length="366" mass="39608">MEDTEYMKIAADLAEKGAGRTDPNPLVGAVIVKDGRVIGRGFHRKYGGLHAEREALAHCSESPAGAFMYVTLEPCCHYGKQPPCTDAIIQSGIKKVFVGSPDPNPLVSGKGTAILRDHGIEVVENILRERCDRINAPFFHHMKTGLPWVVMKYAMTMDGRIASRTGASKWITGEAARARVQRDRNRYMAIMAGIGTVIADDPLLTCRLPDSRSPVRIICDSRLRIPEDCRIVNTAGTYRTIIAACSAPSEKAALLRARGCEIMLLPERDGHVDLAELVSRLGKEGINSVFLEGGASLNWAALRAGIVNTVQAYVSPMIMGGKDALSPVGGLGADSPGNAFRLSHPRVTFLEDDILIESEVISCSQE</sequence>
<feature type="binding site" evidence="17">
    <location>
        <position position="196"/>
    </location>
    <ligand>
        <name>NADP(+)</name>
        <dbReference type="ChEBI" id="CHEBI:58349"/>
    </ligand>
</feature>
<evidence type="ECO:0000256" key="14">
    <source>
        <dbReference type="ARBA" id="ARBA00049886"/>
    </source>
</evidence>
<dbReference type="GO" id="GO:0009231">
    <property type="term" value="P:riboflavin biosynthetic process"/>
    <property type="evidence" value="ECO:0007669"/>
    <property type="project" value="UniProtKB-KW"/>
</dbReference>
<keyword evidence="6 15" id="KW-0686">Riboflavin biosynthesis</keyword>
<keyword evidence="10 15" id="KW-0521">NADP</keyword>
<feature type="binding site" evidence="17">
    <location>
        <position position="168"/>
    </location>
    <ligand>
        <name>substrate</name>
    </ligand>
</feature>
<evidence type="ECO:0000256" key="8">
    <source>
        <dbReference type="ARBA" id="ARBA00022801"/>
    </source>
</evidence>
<dbReference type="InterPro" id="IPR016193">
    <property type="entry name" value="Cytidine_deaminase-like"/>
</dbReference>
<proteinExistence type="inferred from homology"/>
<evidence type="ECO:0000259" key="19">
    <source>
        <dbReference type="PROSITE" id="PS51747"/>
    </source>
</evidence>
<evidence type="ECO:0000256" key="10">
    <source>
        <dbReference type="ARBA" id="ARBA00022857"/>
    </source>
</evidence>
<comment type="function">
    <text evidence="1 15">Converts 2,5-diamino-6-(ribosylamino)-4(3h)-pyrimidinone 5'-phosphate into 5-amino-6-(ribosylamino)-2,4(1h,3h)-pyrimidinedione 5'-phosphate.</text>
</comment>
<feature type="binding site" evidence="17">
    <location>
        <position position="154"/>
    </location>
    <ligand>
        <name>NADP(+)</name>
        <dbReference type="ChEBI" id="CHEBI:58349"/>
    </ligand>
</feature>
<evidence type="ECO:0000313" key="20">
    <source>
        <dbReference type="EMBL" id="HIU25628.1"/>
    </source>
</evidence>
<comment type="similarity">
    <text evidence="4 15">In the N-terminal section; belongs to the cytidine and deoxycytidylate deaminase family.</text>
</comment>
<dbReference type="PANTHER" id="PTHR38011">
    <property type="entry name" value="DIHYDROFOLATE REDUCTASE FAMILY PROTEIN (AFU_ORTHOLOGUE AFUA_8G06820)"/>
    <property type="match status" value="1"/>
</dbReference>
<dbReference type="Gene3D" id="3.40.430.10">
    <property type="entry name" value="Dihydrofolate Reductase, subunit A"/>
    <property type="match status" value="1"/>
</dbReference>
<evidence type="ECO:0000256" key="1">
    <source>
        <dbReference type="ARBA" id="ARBA00002151"/>
    </source>
</evidence>
<dbReference type="InterPro" id="IPR016192">
    <property type="entry name" value="APOBEC/CMP_deaminase_Zn-bd"/>
</dbReference>
<feature type="binding site" evidence="17">
    <location>
        <position position="207"/>
    </location>
    <ligand>
        <name>substrate</name>
    </ligand>
</feature>
<evidence type="ECO:0000256" key="12">
    <source>
        <dbReference type="ARBA" id="ARBA00023268"/>
    </source>
</evidence>
<feature type="binding site" evidence="17">
    <location>
        <position position="200"/>
    </location>
    <ligand>
        <name>NADP(+)</name>
        <dbReference type="ChEBI" id="CHEBI:58349"/>
    </ligand>
</feature>
<feature type="active site" description="Proton donor" evidence="16">
    <location>
        <position position="52"/>
    </location>
</feature>
<dbReference type="EC" id="1.1.1.193" evidence="15"/>
<keyword evidence="8 15" id="KW-0378">Hydrolase</keyword>
<dbReference type="GO" id="GO:0008835">
    <property type="term" value="F:diaminohydroxyphosphoribosylaminopyrimidine deaminase activity"/>
    <property type="evidence" value="ECO:0007669"/>
    <property type="project" value="UniProtKB-EC"/>
</dbReference>
<evidence type="ECO:0000256" key="17">
    <source>
        <dbReference type="PIRSR" id="PIRSR006769-2"/>
    </source>
</evidence>
<reference evidence="20" key="1">
    <citation type="submission" date="2020-10" db="EMBL/GenBank/DDBJ databases">
        <authorList>
            <person name="Gilroy R."/>
        </authorList>
    </citation>
    <scope>NUCLEOTIDE SEQUENCE</scope>
    <source>
        <strain evidence="20">ChiHcec3-6078</strain>
    </source>
</reference>
<dbReference type="EC" id="3.5.4.26" evidence="15"/>